<dbReference type="Gene3D" id="3.40.50.300">
    <property type="entry name" value="P-loop containing nucleotide triphosphate hydrolases"/>
    <property type="match status" value="1"/>
</dbReference>
<dbReference type="SUPFAM" id="SSF52540">
    <property type="entry name" value="P-loop containing nucleoside triphosphate hydrolases"/>
    <property type="match status" value="1"/>
</dbReference>
<comment type="caution">
    <text evidence="1">The sequence shown here is derived from an EMBL/GenBank/DDBJ whole genome shotgun (WGS) entry which is preliminary data.</text>
</comment>
<dbReference type="AlphaFoldDB" id="A0A9Q2W4B7"/>
<protein>
    <recommendedName>
        <fullName evidence="3">ATP-binding protein</fullName>
    </recommendedName>
</protein>
<evidence type="ECO:0000313" key="1">
    <source>
        <dbReference type="EMBL" id="MBT1542232.1"/>
    </source>
</evidence>
<reference evidence="1" key="1">
    <citation type="submission" date="2021-05" db="EMBL/GenBank/DDBJ databases">
        <title>Whole genome sequence of Curtobacterium flaccumfaciens pv. flaccumfaciens strain CFBP 3417.</title>
        <authorList>
            <person name="Osdaghi E."/>
            <person name="Taghouti G."/>
            <person name="Portier P."/>
            <person name="Fazliarab A."/>
            <person name="Taghavi S.M."/>
            <person name="Briand M."/>
            <person name="Le-Saux M."/>
            <person name="Jacques M.-A."/>
        </authorList>
    </citation>
    <scope>NUCLEOTIDE SEQUENCE</scope>
    <source>
        <strain evidence="1">CFBP 3417</strain>
    </source>
</reference>
<dbReference type="Proteomes" id="UP000709437">
    <property type="component" value="Unassembled WGS sequence"/>
</dbReference>
<dbReference type="EMBL" id="JAHEWX010000012">
    <property type="protein sequence ID" value="MBT1542232.1"/>
    <property type="molecule type" value="Genomic_DNA"/>
</dbReference>
<evidence type="ECO:0008006" key="3">
    <source>
        <dbReference type="Google" id="ProtNLM"/>
    </source>
</evidence>
<sequence length="1070" mass="116152">MSGSGGADAAAGFRYQHLVTIEALLDAFDADSAGSWRIGVDVRGQDSADYVLISSPGDAPRVAVQVKSSLPTSSTQLSRPDVISMLSTLHAEHAGSGRFEIRTNRRLTGPAQDAVSALAAGLPVEGLAPQAARVSTVRTDVSETLGSIAERLRDRVARYRSIIHAENAGNITQLVVSRLRDLVDEKATAVRDQYIDAPMVAAILRLPGQQLAQTSGGRQYGRLLGLPIGEVIDRDRVTSFLDTELLGASGGVPRVAVLTGAAGTGKSSAVSGWVKSNSERFFCAIWLAAGSEELLQAQVPTLLEQLGQPFDPSVSPSQALRDVLASIPYPWLLVLDGAPSMASIDGWLPSSGFGDVVITSQDGNWPASHARVCPIGAFTLMETAELVRRRLGAGDDKGHALTKDVEQLASTMGYWPLAIDMACHWIARRGGRLSTLPDYLIGVGEVDLDEDQSVPAGYTHTAVQAILLAWNDLSEPARVVLLMGLLCGGDDVPLDALVGAVEALPEDLRLDSFEQEVVLEELCSSSLVTRFLKDSRDQDAPGRDRIAIHESLGLVGDGRWEYPGVYIPALSNALDGRARPLRDAGRIRAAASYLPAGTSVLSAAVTMVEVGDQLQLAPAMHNAGDLLLLTGSAEQAAFWLTQAAGVYAERISDNPLPGTVLVEYFFVSAARLTIALARTPHTDRISRVVEFALDVANGHPDALSTPIIQAALETMAGTLRILGTPEPGLLAEVRKVQLLAGFSDDSIPDTAFASWSIQLAEAAERALILMQHEQWDEAMDSFLIAANAARDTGAMEHEIVETGIYVGVALLNSLQQRMLAQLPPRWHTSWKRFLEWHSSLEDLAPHQWARLTILKGASAEHPPLDKMHEALRVVEEHAGKPLRSDEVSMWSEQVTILDRSHALSLPWELFSEGFLADRNVELTRMYDGGRDVMVWLFASPVGLPGVAFFNISATTNRGHGWEDPQPRAMRLAGFPEHDPTRDALEVPAGWSVRLAGDELCLTDADETRWLTIDLTDFEMSKIWREQFRRARFLHVVYGDLGGARIEELLGLPDQAAVTIDRPRRWWRWPK</sequence>
<dbReference type="InterPro" id="IPR027417">
    <property type="entry name" value="P-loop_NTPase"/>
</dbReference>
<name>A0A9Q2W4B7_9MICO</name>
<organism evidence="1 2">
    <name type="scientific">Curtobacterium flaccumfaciens pv. flaccumfaciens</name>
    <dbReference type="NCBI Taxonomy" id="138532"/>
    <lineage>
        <taxon>Bacteria</taxon>
        <taxon>Bacillati</taxon>
        <taxon>Actinomycetota</taxon>
        <taxon>Actinomycetes</taxon>
        <taxon>Micrococcales</taxon>
        <taxon>Microbacteriaceae</taxon>
        <taxon>Curtobacterium</taxon>
    </lineage>
</organism>
<dbReference type="RefSeq" id="WP_214563168.1">
    <property type="nucleotide sequence ID" value="NZ_JAHEWX010000012.1"/>
</dbReference>
<gene>
    <name evidence="1" type="ORF">KK103_10710</name>
</gene>
<evidence type="ECO:0000313" key="2">
    <source>
        <dbReference type="Proteomes" id="UP000709437"/>
    </source>
</evidence>
<accession>A0A9Q2W4B7</accession>
<proteinExistence type="predicted"/>